<dbReference type="ESTHER" id="xylfa-XF0754">
    <property type="family name" value="VirJ"/>
</dbReference>
<dbReference type="SMR" id="Q9PFC4"/>
<sequence length="237" mass="26778">MPPLPEKVQSHRATPIQSSGVSALPLVEYHAPGSDRLAIMISGDGGWRTLDRNLSKELQRRGISVVGWNSLRYFWKLRTPEQLGDDLSRVIADYQRRWGAHQVILIGYSFGADVMPFAYAHLMPTQRNGVDFISLLALGRKADFKARIFGWLGWGEHGTRDVLTALGALDLHRVQCIYGQNDKDAVCPELRERIFDVVMRPGGHHFDGDTVKLADAILQGWQRRIELREPRNADSPR</sequence>
<feature type="domain" description="Bacterial virulence" evidence="1">
    <location>
        <begin position="35"/>
        <end position="224"/>
    </location>
</feature>
<reference evidence="2 3" key="1">
    <citation type="journal article" date="2000" name="Nature">
        <title>The genome sequence of the plant pathogen Xylella fastidiosa.</title>
        <authorList>
            <person name="Simpson A.J."/>
            <person name="Reinach F.C."/>
            <person name="Arruda P."/>
            <person name="Abreu F.A."/>
            <person name="Acencio M."/>
            <person name="Alvarenga R."/>
            <person name="Alves L.M."/>
            <person name="Araya J.E."/>
            <person name="Baia G.S."/>
            <person name="Baptista C.S."/>
            <person name="Barros M.H."/>
            <person name="Bonaccorsi E.D."/>
            <person name="Bordin S."/>
            <person name="Bove J.M."/>
            <person name="Briones M.R."/>
            <person name="Bueno M.R."/>
            <person name="Camargo A.A."/>
            <person name="Camargo L.E."/>
            <person name="Carraro D.M."/>
            <person name="Carrer H."/>
            <person name="Colauto N.B."/>
            <person name="Colombo C."/>
            <person name="Costa F.F."/>
            <person name="Costa M.C."/>
            <person name="Costa-Neto C.M."/>
            <person name="Coutinho L.L."/>
            <person name="Cristofani M."/>
            <person name="Dias-Neto E."/>
            <person name="Docena C."/>
            <person name="El-Dorry H."/>
            <person name="Facincani A.P."/>
            <person name="Ferreira A.J."/>
            <person name="Ferreira V.C."/>
            <person name="Ferro J.A."/>
            <person name="Fraga J.S."/>
            <person name="Franca S.C."/>
            <person name="Franco M.C."/>
            <person name="Frohme M."/>
            <person name="Furlan L.R."/>
            <person name="Garnier M."/>
            <person name="Goldman G.H."/>
            <person name="Goldman M.H."/>
            <person name="Gomes S.L."/>
            <person name="Gruber A."/>
            <person name="Ho P.L."/>
            <person name="Hoheisel J.D."/>
            <person name="Junqueira M.L."/>
            <person name="Kemper E.L."/>
            <person name="Kitajima J.P."/>
            <person name="Krieger J.E."/>
            <person name="Kuramae E.E."/>
            <person name="Laigret F."/>
            <person name="Lambais M.R."/>
            <person name="Leite L.C."/>
            <person name="Lemos E.G."/>
            <person name="Lemos M.V."/>
            <person name="Lopes S.A."/>
            <person name="Lopes C.R."/>
            <person name="Machado J.A."/>
            <person name="Machado M.A."/>
            <person name="Madeira A.M."/>
            <person name="Madeira H.M."/>
            <person name="Marino C.L."/>
            <person name="Marques M.V."/>
            <person name="Martins E.A."/>
            <person name="Martins E.M."/>
            <person name="Matsukuma A.Y."/>
            <person name="Menck C.F."/>
            <person name="Miracca E.C."/>
            <person name="Miyaki C.Y."/>
            <person name="Monteriro-Vitorello C.B."/>
            <person name="Moon D.H."/>
            <person name="Nagai M.A."/>
            <person name="Nascimento A.L."/>
            <person name="Netto L.E."/>
            <person name="Nhani A.Jr."/>
            <person name="Nobrega F.G."/>
            <person name="Nunes L.R."/>
            <person name="Oliveira M.A."/>
            <person name="de Oliveira M.C."/>
            <person name="de Oliveira R.C."/>
            <person name="Palmieri D.A."/>
            <person name="Paris A."/>
            <person name="Peixoto B.R."/>
            <person name="Pereira G.A."/>
            <person name="Pereira H.A.Jr."/>
            <person name="Pesquero J.B."/>
            <person name="Quaggio R.B."/>
            <person name="Roberto P.G."/>
            <person name="Rodrigues V."/>
            <person name="de M Rosa A.J."/>
            <person name="de Rosa V.E.Jr."/>
            <person name="de Sa R.G."/>
            <person name="Santelli R.V."/>
            <person name="Sawasaki H.E."/>
            <person name="da Silva A.C."/>
            <person name="da Silva A.M."/>
            <person name="da Silva F.R."/>
            <person name="da Silva W.A.Jr."/>
            <person name="da Silveira J.F."/>
            <person name="Silvestri M.L."/>
            <person name="Siqueira W.J."/>
            <person name="de Souza A.A."/>
            <person name="de Souza A.P."/>
            <person name="Terenzi M.F."/>
            <person name="Truffi D."/>
            <person name="Tsai S.M."/>
            <person name="Tsuhako M.H."/>
            <person name="Vallada H."/>
            <person name="Van Sluys M.A."/>
            <person name="Verjovski-Almeida S."/>
            <person name="Vettore A.L."/>
            <person name="Zago M.A."/>
            <person name="Zatz M."/>
            <person name="Meidanis J."/>
            <person name="Setubal J.C."/>
        </authorList>
    </citation>
    <scope>NUCLEOTIDE SEQUENCE [LARGE SCALE GENOMIC DNA]</scope>
    <source>
        <strain evidence="2 3">9a5c</strain>
    </source>
</reference>
<dbReference type="InterPro" id="IPR010333">
    <property type="entry name" value="VirJ"/>
</dbReference>
<evidence type="ECO:0000259" key="1">
    <source>
        <dbReference type="Pfam" id="PF06057"/>
    </source>
</evidence>
<dbReference type="InterPro" id="IPR011225">
    <property type="entry name" value="IV_sec_VirJ"/>
</dbReference>
<organism evidence="2 3">
    <name type="scientific">Xylella fastidiosa (strain 9a5c)</name>
    <dbReference type="NCBI Taxonomy" id="160492"/>
    <lineage>
        <taxon>Bacteria</taxon>
        <taxon>Pseudomonadati</taxon>
        <taxon>Pseudomonadota</taxon>
        <taxon>Gammaproteobacteria</taxon>
        <taxon>Lysobacterales</taxon>
        <taxon>Lysobacteraceae</taxon>
        <taxon>Xylella</taxon>
    </lineage>
</organism>
<dbReference type="Pfam" id="PF06057">
    <property type="entry name" value="VirJ"/>
    <property type="match status" value="1"/>
</dbReference>
<gene>
    <name evidence="2" type="ordered locus">XF_0754</name>
</gene>
<dbReference type="STRING" id="160492.XF_0754"/>
<dbReference type="KEGG" id="xfa:XF_0754"/>
<proteinExistence type="predicted"/>
<evidence type="ECO:0000313" key="2">
    <source>
        <dbReference type="EMBL" id="AAF83564.1"/>
    </source>
</evidence>
<dbReference type="PIR" id="G82768">
    <property type="entry name" value="G82768"/>
</dbReference>
<dbReference type="HOGENOM" id="CLU_094145_0_0_6"/>
<name>Q9PFC4_XYLFA</name>
<dbReference type="SUPFAM" id="SSF53474">
    <property type="entry name" value="alpha/beta-Hydrolases"/>
    <property type="match status" value="1"/>
</dbReference>
<dbReference type="InterPro" id="IPR029058">
    <property type="entry name" value="AB_hydrolase_fold"/>
</dbReference>
<protein>
    <submittedName>
        <fullName evidence="2">Virulence protein</fullName>
    </submittedName>
</protein>
<dbReference type="eggNOG" id="COG3946">
    <property type="taxonomic scope" value="Bacteria"/>
</dbReference>
<dbReference type="Proteomes" id="UP000000812">
    <property type="component" value="Chromosome"/>
</dbReference>
<dbReference type="EMBL" id="AE003849">
    <property type="protein sequence ID" value="AAF83564.1"/>
    <property type="molecule type" value="Genomic_DNA"/>
</dbReference>
<accession>Q9PFC4</accession>
<dbReference type="AlphaFoldDB" id="Q9PFC4"/>
<dbReference type="Gene3D" id="3.40.50.1820">
    <property type="entry name" value="alpha/beta hydrolase"/>
    <property type="match status" value="1"/>
</dbReference>
<dbReference type="PIRSF" id="PIRSF029063">
    <property type="entry name" value="IV_sec_VirJ"/>
    <property type="match status" value="1"/>
</dbReference>
<evidence type="ECO:0000313" key="3">
    <source>
        <dbReference type="Proteomes" id="UP000000812"/>
    </source>
</evidence>